<reference evidence="2 3" key="1">
    <citation type="journal article" date="2017" name="Anaerobe">
        <title>Quantification, isolation and characterization of Bifidobacterium from the vaginal microbiomes of reproductive aged women.</title>
        <authorList>
            <person name="Freitas A.C."/>
            <person name="Hill J.E."/>
        </authorList>
    </citation>
    <scope>NUCLEOTIDE SEQUENCE [LARGE SCALE GENOMIC DNA]</scope>
    <source>
        <strain evidence="2 3">N6D05</strain>
    </source>
</reference>
<comment type="caution">
    <text evidence="2">The sequence shown here is derived from an EMBL/GenBank/DDBJ whole genome shotgun (WGS) entry which is preliminary data.</text>
</comment>
<feature type="domain" description="BIG2" evidence="1">
    <location>
        <begin position="10"/>
        <end position="95"/>
    </location>
</feature>
<dbReference type="InterPro" id="IPR054604">
    <property type="entry name" value="SbsC_Big-like"/>
</dbReference>
<protein>
    <recommendedName>
        <fullName evidence="1">BIG2 domain-containing protein</fullName>
    </recommendedName>
</protein>
<dbReference type="InterPro" id="IPR008964">
    <property type="entry name" value="Invasin/intimin_cell_adhesion"/>
</dbReference>
<dbReference type="AlphaFoldDB" id="A0A3D8U2X1"/>
<sequence>MARGSERPKRLTEVEIHPAAGDKLPALLQVGETAALAVRAVFSDDSTAENVSAAWKSSDTRVLKVSSKGVVTAVGPGTAQVTASVGLVTSTPVPIQVVRPAATGFAVTDDSGKTVESVTLRIGETKHLNIAVLPSAADQSYTATVSNTSISTVKKGN</sequence>
<dbReference type="Gene3D" id="2.60.40.1080">
    <property type="match status" value="1"/>
</dbReference>
<accession>A0A3D8U2X1</accession>
<dbReference type="InterPro" id="IPR003343">
    <property type="entry name" value="Big_2"/>
</dbReference>
<dbReference type="RefSeq" id="WP_181894902.1">
    <property type="nucleotide sequence ID" value="NZ_JADNAG010000012.1"/>
</dbReference>
<gene>
    <name evidence="2" type="ORF">CE169_01660</name>
</gene>
<dbReference type="SMART" id="SM00635">
    <property type="entry name" value="BID_2"/>
    <property type="match status" value="1"/>
</dbReference>
<dbReference type="Proteomes" id="UP000257074">
    <property type="component" value="Unassembled WGS sequence"/>
</dbReference>
<evidence type="ECO:0000313" key="2">
    <source>
        <dbReference type="EMBL" id="RDX10668.1"/>
    </source>
</evidence>
<evidence type="ECO:0000259" key="1">
    <source>
        <dbReference type="SMART" id="SM00635"/>
    </source>
</evidence>
<organism evidence="2 3">
    <name type="scientific">Bifidobacterium longum</name>
    <dbReference type="NCBI Taxonomy" id="216816"/>
    <lineage>
        <taxon>Bacteria</taxon>
        <taxon>Bacillati</taxon>
        <taxon>Actinomycetota</taxon>
        <taxon>Actinomycetes</taxon>
        <taxon>Bifidobacteriales</taxon>
        <taxon>Bifidobacteriaceae</taxon>
        <taxon>Bifidobacterium</taxon>
    </lineage>
</organism>
<name>A0A3D8U2X1_BIFLN</name>
<dbReference type="SUPFAM" id="SSF49373">
    <property type="entry name" value="Invasin/intimin cell-adhesion fragments"/>
    <property type="match status" value="1"/>
</dbReference>
<dbReference type="EMBL" id="NJNR01000005">
    <property type="protein sequence ID" value="RDX10668.1"/>
    <property type="molecule type" value="Genomic_DNA"/>
</dbReference>
<dbReference type="Pfam" id="PF22359">
    <property type="entry name" value="Big-like"/>
    <property type="match status" value="1"/>
</dbReference>
<proteinExistence type="predicted"/>
<evidence type="ECO:0000313" key="3">
    <source>
        <dbReference type="Proteomes" id="UP000257074"/>
    </source>
</evidence>